<sequence>MALCLPPPPSSPASSIALSQRERSFFLKDPAQKFWGVTDTVLPLALKRAEGSSGATEKVRKGLSDFLGVISDTFAPSPDKTIDCDVITLMATPSGTTEPYDSAKARLYSLQSDPATYCNEPDGPAELLEAWLAEFNLEEKKGEIAELLAISPSIRALYTKMVPVAVSHLEFWQRYFYKLHRLEQDEARREALKQRAEQSMHQEEPGWEEDEGAAQKEPTPAAPEGNHPTAPSGESWAVLPPELVPVEQSPSESSESVSLVTQIANPAPVPATQLQTAASPMGTGDLSQRLVEATLEEQSSLPKPPEAAQPSAPAKESAASSEPAAGTELRELESKGQGRTETLREEGPTDLRVFELNSDSGKSTPSNNGKKGSSTDISEDWEKDFDLDMTEEEVQLALSKVEMSGELEDEEWEDWE</sequence>
<accession>A0A835TS65</accession>
<keyword evidence="5" id="KW-1185">Reference proteome</keyword>
<feature type="compositionally biased region" description="Basic and acidic residues" evidence="1">
    <location>
        <begin position="190"/>
        <end position="204"/>
    </location>
</feature>
<feature type="compositionally biased region" description="Polar residues" evidence="1">
    <location>
        <begin position="357"/>
        <end position="376"/>
    </location>
</feature>
<dbReference type="InterPro" id="IPR051494">
    <property type="entry name" value="BSD_domain-containing"/>
</dbReference>
<dbReference type="EMBL" id="JADDUC010000213">
    <property type="protein sequence ID" value="KAG0115608.1"/>
    <property type="molecule type" value="Genomic_DNA"/>
</dbReference>
<evidence type="ECO:0000313" key="4">
    <source>
        <dbReference type="EMBL" id="KAI1231191.1"/>
    </source>
</evidence>
<evidence type="ECO:0000256" key="1">
    <source>
        <dbReference type="SAM" id="MobiDB-lite"/>
    </source>
</evidence>
<dbReference type="AlphaFoldDB" id="A0A835TS65"/>
<feature type="compositionally biased region" description="Low complexity" evidence="1">
    <location>
        <begin position="308"/>
        <end position="325"/>
    </location>
</feature>
<feature type="domain" description="BSD" evidence="2">
    <location>
        <begin position="131"/>
        <end position="183"/>
    </location>
</feature>
<dbReference type="InterPro" id="IPR035925">
    <property type="entry name" value="BSD_dom_sf"/>
</dbReference>
<dbReference type="PANTHER" id="PTHR16019">
    <property type="entry name" value="SYNAPSE-ASSOCIATED PROTEIN"/>
    <property type="match status" value="1"/>
</dbReference>
<dbReference type="EMBL" id="JADDUC020000027">
    <property type="protein sequence ID" value="KAI1231191.1"/>
    <property type="molecule type" value="Genomic_DNA"/>
</dbReference>
<reference evidence="3" key="1">
    <citation type="submission" date="2020-10" db="EMBL/GenBank/DDBJ databases">
        <title>Feather gene expression reveals the developmental basis of iridescence in African starlings.</title>
        <authorList>
            <person name="Rubenstein D.R."/>
        </authorList>
    </citation>
    <scope>NUCLEOTIDE SEQUENCE</scope>
    <source>
        <strain evidence="3">SS15</strain>
        <tissue evidence="3">Liver</tissue>
    </source>
</reference>
<evidence type="ECO:0000313" key="3">
    <source>
        <dbReference type="EMBL" id="KAG0115608.1"/>
    </source>
</evidence>
<dbReference type="Gene3D" id="1.10.3970.10">
    <property type="entry name" value="BSD domain"/>
    <property type="match status" value="1"/>
</dbReference>
<dbReference type="InterPro" id="IPR005607">
    <property type="entry name" value="BSD_dom"/>
</dbReference>
<comment type="caution">
    <text evidence="3">The sequence shown here is derived from an EMBL/GenBank/DDBJ whole genome shotgun (WGS) entry which is preliminary data.</text>
</comment>
<reference evidence="4 5" key="2">
    <citation type="journal article" date="2021" name="J. Hered.">
        <title>Feather Gene Expression Elucidates the Developmental Basis of Plumage Iridescence in African Starlings.</title>
        <authorList>
            <person name="Rubenstein D.R."/>
            <person name="Corvelo A."/>
            <person name="MacManes M.D."/>
            <person name="Maia R."/>
            <person name="Narzisi G."/>
            <person name="Rousaki A."/>
            <person name="Vandenabeele P."/>
            <person name="Shawkey M.D."/>
            <person name="Solomon J."/>
        </authorList>
    </citation>
    <scope>NUCLEOTIDE SEQUENCE [LARGE SCALE GENOMIC DNA]</scope>
    <source>
        <strain evidence="4">SS15</strain>
    </source>
</reference>
<gene>
    <name evidence="4" type="ORF">IHE44_0008128</name>
    <name evidence="3" type="ORF">IHE44_005739</name>
</gene>
<feature type="compositionally biased region" description="Basic and acidic residues" evidence="1">
    <location>
        <begin position="328"/>
        <end position="353"/>
    </location>
</feature>
<dbReference type="Proteomes" id="UP000618051">
    <property type="component" value="Unassembled WGS sequence"/>
</dbReference>
<reference evidence="4" key="3">
    <citation type="submission" date="2022-01" db="EMBL/GenBank/DDBJ databases">
        <authorList>
            <person name="Rubenstein D.R."/>
        </authorList>
    </citation>
    <scope>NUCLEOTIDE SEQUENCE</scope>
    <source>
        <strain evidence="4">SS15</strain>
        <tissue evidence="4">Liver</tissue>
    </source>
</reference>
<dbReference type="GO" id="GO:0005737">
    <property type="term" value="C:cytoplasm"/>
    <property type="evidence" value="ECO:0007669"/>
    <property type="project" value="TreeGrafter"/>
</dbReference>
<dbReference type="SUPFAM" id="SSF140383">
    <property type="entry name" value="BSD domain-like"/>
    <property type="match status" value="1"/>
</dbReference>
<evidence type="ECO:0000313" key="5">
    <source>
        <dbReference type="Proteomes" id="UP000618051"/>
    </source>
</evidence>
<dbReference type="PROSITE" id="PS50858">
    <property type="entry name" value="BSD"/>
    <property type="match status" value="1"/>
</dbReference>
<dbReference type="SMART" id="SM00751">
    <property type="entry name" value="BSD"/>
    <property type="match status" value="1"/>
</dbReference>
<name>A0A835TS65_9PASS</name>
<dbReference type="Pfam" id="PF03909">
    <property type="entry name" value="BSD"/>
    <property type="match status" value="1"/>
</dbReference>
<protein>
    <recommendedName>
        <fullName evidence="2">BSD domain-containing protein</fullName>
    </recommendedName>
</protein>
<feature type="region of interest" description="Disordered" evidence="1">
    <location>
        <begin position="190"/>
        <end position="236"/>
    </location>
</feature>
<organism evidence="3">
    <name type="scientific">Lamprotornis superbus</name>
    <dbReference type="NCBI Taxonomy" id="245042"/>
    <lineage>
        <taxon>Eukaryota</taxon>
        <taxon>Metazoa</taxon>
        <taxon>Chordata</taxon>
        <taxon>Craniata</taxon>
        <taxon>Vertebrata</taxon>
        <taxon>Euteleostomi</taxon>
        <taxon>Archelosauria</taxon>
        <taxon>Archosauria</taxon>
        <taxon>Dinosauria</taxon>
        <taxon>Saurischia</taxon>
        <taxon>Theropoda</taxon>
        <taxon>Coelurosauria</taxon>
        <taxon>Aves</taxon>
        <taxon>Neognathae</taxon>
        <taxon>Neoaves</taxon>
        <taxon>Telluraves</taxon>
        <taxon>Australaves</taxon>
        <taxon>Passeriformes</taxon>
        <taxon>Sturnidae</taxon>
        <taxon>Lamprotornis</taxon>
    </lineage>
</organism>
<dbReference type="OrthoDB" id="73788at2759"/>
<proteinExistence type="predicted"/>
<feature type="compositionally biased region" description="Acidic residues" evidence="1">
    <location>
        <begin position="377"/>
        <end position="386"/>
    </location>
</feature>
<dbReference type="PANTHER" id="PTHR16019:SF5">
    <property type="entry name" value="BSD DOMAIN-CONTAINING PROTEIN 1"/>
    <property type="match status" value="1"/>
</dbReference>
<feature type="region of interest" description="Disordered" evidence="1">
    <location>
        <begin position="270"/>
        <end position="386"/>
    </location>
</feature>
<evidence type="ECO:0000259" key="2">
    <source>
        <dbReference type="PROSITE" id="PS50858"/>
    </source>
</evidence>